<feature type="region of interest" description="Disordered" evidence="1">
    <location>
        <begin position="18"/>
        <end position="75"/>
    </location>
</feature>
<sequence>MARLPVSGFSERAWLRRGRGVPLPPCSVLPPLNDPMKGQHPRRPDRSGRPAGRGASMLASKARSRGRGKKGLKSRLKAKEFMEEYPLLGSSPFRNQEGGGEQVLKSSGQEETLRVNRVN</sequence>
<accession>A0AAV7NVP2</accession>
<gene>
    <name evidence="2" type="ORF">NDU88_007701</name>
</gene>
<proteinExistence type="predicted"/>
<evidence type="ECO:0000256" key="1">
    <source>
        <dbReference type="SAM" id="MobiDB-lite"/>
    </source>
</evidence>
<keyword evidence="3" id="KW-1185">Reference proteome</keyword>
<comment type="caution">
    <text evidence="2">The sequence shown here is derived from an EMBL/GenBank/DDBJ whole genome shotgun (WGS) entry which is preliminary data.</text>
</comment>
<protein>
    <submittedName>
        <fullName evidence="2">Uncharacterized protein</fullName>
    </submittedName>
</protein>
<evidence type="ECO:0000313" key="2">
    <source>
        <dbReference type="EMBL" id="KAJ1119516.1"/>
    </source>
</evidence>
<feature type="region of interest" description="Disordered" evidence="1">
    <location>
        <begin position="89"/>
        <end position="119"/>
    </location>
</feature>
<dbReference type="EMBL" id="JANPWB010000012">
    <property type="protein sequence ID" value="KAJ1119516.1"/>
    <property type="molecule type" value="Genomic_DNA"/>
</dbReference>
<reference evidence="2" key="1">
    <citation type="journal article" date="2022" name="bioRxiv">
        <title>Sequencing and chromosome-scale assembly of the giantPleurodeles waltlgenome.</title>
        <authorList>
            <person name="Brown T."/>
            <person name="Elewa A."/>
            <person name="Iarovenko S."/>
            <person name="Subramanian E."/>
            <person name="Araus A.J."/>
            <person name="Petzold A."/>
            <person name="Susuki M."/>
            <person name="Suzuki K.-i.T."/>
            <person name="Hayashi T."/>
            <person name="Toyoda A."/>
            <person name="Oliveira C."/>
            <person name="Osipova E."/>
            <person name="Leigh N.D."/>
            <person name="Simon A."/>
            <person name="Yun M.H."/>
        </authorList>
    </citation>
    <scope>NUCLEOTIDE SEQUENCE</scope>
    <source>
        <strain evidence="2">20211129_DDA</strain>
        <tissue evidence="2">Liver</tissue>
    </source>
</reference>
<feature type="compositionally biased region" description="Basic residues" evidence="1">
    <location>
        <begin position="62"/>
        <end position="75"/>
    </location>
</feature>
<dbReference type="AlphaFoldDB" id="A0AAV7NVP2"/>
<evidence type="ECO:0000313" key="3">
    <source>
        <dbReference type="Proteomes" id="UP001066276"/>
    </source>
</evidence>
<organism evidence="2 3">
    <name type="scientific">Pleurodeles waltl</name>
    <name type="common">Iberian ribbed newt</name>
    <dbReference type="NCBI Taxonomy" id="8319"/>
    <lineage>
        <taxon>Eukaryota</taxon>
        <taxon>Metazoa</taxon>
        <taxon>Chordata</taxon>
        <taxon>Craniata</taxon>
        <taxon>Vertebrata</taxon>
        <taxon>Euteleostomi</taxon>
        <taxon>Amphibia</taxon>
        <taxon>Batrachia</taxon>
        <taxon>Caudata</taxon>
        <taxon>Salamandroidea</taxon>
        <taxon>Salamandridae</taxon>
        <taxon>Pleurodelinae</taxon>
        <taxon>Pleurodeles</taxon>
    </lineage>
</organism>
<dbReference type="Proteomes" id="UP001066276">
    <property type="component" value="Chromosome 8"/>
</dbReference>
<name>A0AAV7NVP2_PLEWA</name>